<protein>
    <submittedName>
        <fullName evidence="2">Uncharacterized protein</fullName>
    </submittedName>
</protein>
<organism evidence="2 3">
    <name type="scientific">Prorocentrum cordatum</name>
    <dbReference type="NCBI Taxonomy" id="2364126"/>
    <lineage>
        <taxon>Eukaryota</taxon>
        <taxon>Sar</taxon>
        <taxon>Alveolata</taxon>
        <taxon>Dinophyceae</taxon>
        <taxon>Prorocentrales</taxon>
        <taxon>Prorocentraceae</taxon>
        <taxon>Prorocentrum</taxon>
    </lineage>
</organism>
<dbReference type="EMBL" id="CAUYUJ010000947">
    <property type="protein sequence ID" value="CAK0793353.1"/>
    <property type="molecule type" value="Genomic_DNA"/>
</dbReference>
<evidence type="ECO:0000256" key="1">
    <source>
        <dbReference type="SAM" id="MobiDB-lite"/>
    </source>
</evidence>
<dbReference type="Proteomes" id="UP001189429">
    <property type="component" value="Unassembled WGS sequence"/>
</dbReference>
<comment type="caution">
    <text evidence="2">The sequence shown here is derived from an EMBL/GenBank/DDBJ whole genome shotgun (WGS) entry which is preliminary data.</text>
</comment>
<feature type="region of interest" description="Disordered" evidence="1">
    <location>
        <begin position="1"/>
        <end position="61"/>
    </location>
</feature>
<reference evidence="2" key="1">
    <citation type="submission" date="2023-10" db="EMBL/GenBank/DDBJ databases">
        <authorList>
            <person name="Chen Y."/>
            <person name="Shah S."/>
            <person name="Dougan E. K."/>
            <person name="Thang M."/>
            <person name="Chan C."/>
        </authorList>
    </citation>
    <scope>NUCLEOTIDE SEQUENCE [LARGE SCALE GENOMIC DNA]</scope>
</reference>
<feature type="region of interest" description="Disordered" evidence="1">
    <location>
        <begin position="107"/>
        <end position="141"/>
    </location>
</feature>
<feature type="region of interest" description="Disordered" evidence="1">
    <location>
        <begin position="168"/>
        <end position="230"/>
    </location>
</feature>
<feature type="compositionally biased region" description="Basic and acidic residues" evidence="1">
    <location>
        <begin position="114"/>
        <end position="135"/>
    </location>
</feature>
<accession>A0ABN9PK05</accession>
<sequence length="230" mass="24676">MENVQSPKLGKPKGTDTAAPQTSPRVHSGWNFEANPAVATRASQGPPQRGKRSKGSSMDTSFLLCKNAPPVAASAVTELPRQAGTCPAPPGVRETLPHVLPCACPPASGPSAERVLKRPEEARSKKLRAASRETSSRAGFARDVGCPRGWAAWAARENSQLRNRFWKKPAPCPEARGGVPTGPSEFSALNVFRAPPRDPPFGKQKNFEKNTSKKLPSGLSRDPHRHPISL</sequence>
<proteinExistence type="predicted"/>
<name>A0ABN9PK05_9DINO</name>
<evidence type="ECO:0000313" key="2">
    <source>
        <dbReference type="EMBL" id="CAK0793353.1"/>
    </source>
</evidence>
<gene>
    <name evidence="2" type="ORF">PCOR1329_LOCUS3681</name>
</gene>
<evidence type="ECO:0000313" key="3">
    <source>
        <dbReference type="Proteomes" id="UP001189429"/>
    </source>
</evidence>
<keyword evidence="3" id="KW-1185">Reference proteome</keyword>